<evidence type="ECO:0000256" key="2">
    <source>
        <dbReference type="ARBA" id="ARBA00023043"/>
    </source>
</evidence>
<feature type="signal peptide" evidence="5">
    <location>
        <begin position="1"/>
        <end position="21"/>
    </location>
</feature>
<dbReference type="SMART" id="SM00248">
    <property type="entry name" value="ANK"/>
    <property type="match status" value="4"/>
</dbReference>
<reference evidence="6" key="1">
    <citation type="submission" date="2021-01" db="EMBL/GenBank/DDBJ databases">
        <authorList>
            <consortium name="Genoscope - CEA"/>
            <person name="William W."/>
        </authorList>
    </citation>
    <scope>NUCLEOTIDE SEQUENCE</scope>
</reference>
<keyword evidence="4" id="KW-1133">Transmembrane helix</keyword>
<dbReference type="PANTHER" id="PTHR24171">
    <property type="entry name" value="ANKYRIN REPEAT DOMAIN-CONTAINING PROTEIN 39-RELATED"/>
    <property type="match status" value="1"/>
</dbReference>
<evidence type="ECO:0000256" key="5">
    <source>
        <dbReference type="SAM" id="SignalP"/>
    </source>
</evidence>
<evidence type="ECO:0000256" key="3">
    <source>
        <dbReference type="PROSITE-ProRule" id="PRU00023"/>
    </source>
</evidence>
<feature type="transmembrane region" description="Helical" evidence="4">
    <location>
        <begin position="45"/>
        <end position="65"/>
    </location>
</feature>
<sequence length="386" mass="44725">MDSSKQFLSALLAHILNVILAMELSTETDENACIWYFITFMLDSTMGVLLIFLLMKSLNMIFTYFDIRRLKSGNYFRIQEKVRVDWQIYACQLFVWNSVVIVSKFILFGLQKLFADQLKQTGTLLLSPITNPDFGSKIIQLRNLTLAIKKKSNYQQEHSMKKQQLNNLHKNQLFCEIFYNQYKLKMNPISMPQFKGDPLLFHAVAHGNVQEVISLIEDKEANVDARNINGATPLIFAVQANHPQITELLLKFKANPNLKEYYDVGEKTALHYAVEKNQFKLCQLLLDYGANPSLQDKRGLTCLHYAARQGFKQIVVLLLNYGVDINLRDENGFNASYWAQINKFNEILTLLPQPKFIPSNDLLEFKTQMREIHKIEIGKKKKKKKK</sequence>
<feature type="repeat" description="ANK" evidence="3">
    <location>
        <begin position="229"/>
        <end position="261"/>
    </location>
</feature>
<dbReference type="PROSITE" id="PS50088">
    <property type="entry name" value="ANK_REPEAT"/>
    <property type="match status" value="3"/>
</dbReference>
<protein>
    <submittedName>
        <fullName evidence="6">Uncharacterized protein</fullName>
    </submittedName>
</protein>
<evidence type="ECO:0000256" key="4">
    <source>
        <dbReference type="SAM" id="Phobius"/>
    </source>
</evidence>
<dbReference type="PANTHER" id="PTHR24171:SF9">
    <property type="entry name" value="ANKYRIN REPEAT DOMAIN-CONTAINING PROTEIN 39"/>
    <property type="match status" value="1"/>
</dbReference>
<dbReference type="Pfam" id="PF12796">
    <property type="entry name" value="Ank_2"/>
    <property type="match status" value="1"/>
</dbReference>
<feature type="transmembrane region" description="Helical" evidence="4">
    <location>
        <begin position="86"/>
        <end position="110"/>
    </location>
</feature>
<dbReference type="Pfam" id="PF12400">
    <property type="entry name" value="STIMATE"/>
    <property type="match status" value="1"/>
</dbReference>
<feature type="chain" id="PRO_5035947596" evidence="5">
    <location>
        <begin position="22"/>
        <end position="386"/>
    </location>
</feature>
<evidence type="ECO:0000313" key="6">
    <source>
        <dbReference type="EMBL" id="CAD8052048.1"/>
    </source>
</evidence>
<dbReference type="Pfam" id="PF00023">
    <property type="entry name" value="Ank"/>
    <property type="match status" value="1"/>
</dbReference>
<evidence type="ECO:0000313" key="7">
    <source>
        <dbReference type="Proteomes" id="UP000692954"/>
    </source>
</evidence>
<organism evidence="6 7">
    <name type="scientific">Paramecium sonneborni</name>
    <dbReference type="NCBI Taxonomy" id="65129"/>
    <lineage>
        <taxon>Eukaryota</taxon>
        <taxon>Sar</taxon>
        <taxon>Alveolata</taxon>
        <taxon>Ciliophora</taxon>
        <taxon>Intramacronucleata</taxon>
        <taxon>Oligohymenophorea</taxon>
        <taxon>Peniculida</taxon>
        <taxon>Parameciidae</taxon>
        <taxon>Paramecium</taxon>
    </lineage>
</organism>
<evidence type="ECO:0000256" key="1">
    <source>
        <dbReference type="ARBA" id="ARBA00022737"/>
    </source>
</evidence>
<gene>
    <name evidence="6" type="ORF">PSON_ATCC_30995.1.T0060244</name>
</gene>
<feature type="repeat" description="ANK" evidence="3">
    <location>
        <begin position="265"/>
        <end position="297"/>
    </location>
</feature>
<accession>A0A8S1KAJ1</accession>
<name>A0A8S1KAJ1_9CILI</name>
<dbReference type="OrthoDB" id="307232at2759"/>
<keyword evidence="4" id="KW-0472">Membrane</keyword>
<dbReference type="AlphaFoldDB" id="A0A8S1KAJ1"/>
<dbReference type="EMBL" id="CAJJDN010000006">
    <property type="protein sequence ID" value="CAD8052048.1"/>
    <property type="molecule type" value="Genomic_DNA"/>
</dbReference>
<keyword evidence="4" id="KW-0812">Transmembrane</keyword>
<dbReference type="InterPro" id="IPR022127">
    <property type="entry name" value="STIMATE/YPL162C"/>
</dbReference>
<keyword evidence="7" id="KW-1185">Reference proteome</keyword>
<proteinExistence type="predicted"/>
<keyword evidence="2 3" id="KW-0040">ANK repeat</keyword>
<keyword evidence="1" id="KW-0677">Repeat</keyword>
<comment type="caution">
    <text evidence="6">The sequence shown here is derived from an EMBL/GenBank/DDBJ whole genome shotgun (WGS) entry which is preliminary data.</text>
</comment>
<dbReference type="Proteomes" id="UP000692954">
    <property type="component" value="Unassembled WGS sequence"/>
</dbReference>
<dbReference type="PROSITE" id="PS50297">
    <property type="entry name" value="ANK_REP_REGION"/>
    <property type="match status" value="3"/>
</dbReference>
<keyword evidence="5" id="KW-0732">Signal</keyword>
<dbReference type="InterPro" id="IPR002110">
    <property type="entry name" value="Ankyrin_rpt"/>
</dbReference>
<feature type="repeat" description="ANK" evidence="3">
    <location>
        <begin position="298"/>
        <end position="330"/>
    </location>
</feature>